<name>A0A1G9CRA4_ACTMZ</name>
<evidence type="ECO:0000313" key="1">
    <source>
        <dbReference type="EMBL" id="SDK54157.1"/>
    </source>
</evidence>
<proteinExistence type="predicted"/>
<dbReference type="AlphaFoldDB" id="A0A1G9CRA4"/>
<gene>
    <name evidence="1" type="ORF">SAMN04487820_10948</name>
</gene>
<evidence type="ECO:0000313" key="2">
    <source>
        <dbReference type="Proteomes" id="UP000199213"/>
    </source>
</evidence>
<reference evidence="2" key="1">
    <citation type="submission" date="2016-10" db="EMBL/GenBank/DDBJ databases">
        <authorList>
            <person name="Varghese N."/>
            <person name="Submissions S."/>
        </authorList>
    </citation>
    <scope>NUCLEOTIDE SEQUENCE [LARGE SCALE GENOMIC DNA]</scope>
    <source>
        <strain evidence="2">DSM 45460</strain>
    </source>
</reference>
<evidence type="ECO:0008006" key="3">
    <source>
        <dbReference type="Google" id="ProtNLM"/>
    </source>
</evidence>
<sequence length="291" mass="32254">MASRYTEQTIKFLFGSARHCAYPGCTTPLVFEDRGRRTVAVQIAHIRSAKSGGPRHDPSYDRAKLNSDENLLLLCNGPHHDHVDKHEDLYTISELLEWKSRQIAQGGGCSVTDIEIDPLVRKLDEFIASLKEVNFVVELRGGVGSNGSGLIATALEAPVKSEEVNSDGAKYIGIRAENHGLLPIGVEVAGLEFDVGQVAYVPYHLSNRFTRYPVPCSLGQRESGEWFAHQDEIRDVMIALCRKIRCIPTRFRAFVRIGTGVAEFSSWASIAILPIWNSDITEDDLQVIFAS</sequence>
<organism evidence="1 2">
    <name type="scientific">Actinopolyspora mzabensis</name>
    <dbReference type="NCBI Taxonomy" id="995066"/>
    <lineage>
        <taxon>Bacteria</taxon>
        <taxon>Bacillati</taxon>
        <taxon>Actinomycetota</taxon>
        <taxon>Actinomycetes</taxon>
        <taxon>Actinopolysporales</taxon>
        <taxon>Actinopolysporaceae</taxon>
        <taxon>Actinopolyspora</taxon>
    </lineage>
</organism>
<keyword evidence="2" id="KW-1185">Reference proteome</keyword>
<accession>A0A1G9CRA4</accession>
<protein>
    <recommendedName>
        <fullName evidence="3">HNH endonuclease</fullName>
    </recommendedName>
</protein>
<dbReference type="EMBL" id="FNFM01000009">
    <property type="protein sequence ID" value="SDK54157.1"/>
    <property type="molecule type" value="Genomic_DNA"/>
</dbReference>
<dbReference type="Proteomes" id="UP000199213">
    <property type="component" value="Unassembled WGS sequence"/>
</dbReference>